<feature type="modified residue" description="4-aspartylphosphate" evidence="2">
    <location>
        <position position="58"/>
    </location>
</feature>
<feature type="domain" description="Response regulatory" evidence="3">
    <location>
        <begin position="10"/>
        <end position="125"/>
    </location>
</feature>
<proteinExistence type="predicted"/>
<dbReference type="PANTHER" id="PTHR44591">
    <property type="entry name" value="STRESS RESPONSE REGULATOR PROTEIN 1"/>
    <property type="match status" value="1"/>
</dbReference>
<organism evidence="4 5">
    <name type="scientific">Planktothrix mougeotii LEGE 06226</name>
    <dbReference type="NCBI Taxonomy" id="1828728"/>
    <lineage>
        <taxon>Bacteria</taxon>
        <taxon>Bacillati</taxon>
        <taxon>Cyanobacteriota</taxon>
        <taxon>Cyanophyceae</taxon>
        <taxon>Oscillatoriophycideae</taxon>
        <taxon>Oscillatoriales</taxon>
        <taxon>Microcoleaceae</taxon>
        <taxon>Planktothrix</taxon>
    </lineage>
</organism>
<dbReference type="SMART" id="SM00448">
    <property type="entry name" value="REC"/>
    <property type="match status" value="1"/>
</dbReference>
<comment type="caution">
    <text evidence="4">The sequence shown here is derived from an EMBL/GenBank/DDBJ whole genome shotgun (WGS) entry which is preliminary data.</text>
</comment>
<gene>
    <name evidence="4" type="ORF">IQ236_18790</name>
</gene>
<dbReference type="CDD" id="cd17574">
    <property type="entry name" value="REC_OmpR"/>
    <property type="match status" value="1"/>
</dbReference>
<evidence type="ECO:0000259" key="3">
    <source>
        <dbReference type="PROSITE" id="PS50110"/>
    </source>
</evidence>
<dbReference type="InterPro" id="IPR011006">
    <property type="entry name" value="CheY-like_superfamily"/>
</dbReference>
<reference evidence="4 5" key="1">
    <citation type="submission" date="2020-10" db="EMBL/GenBank/DDBJ databases">
        <authorList>
            <person name="Castelo-Branco R."/>
            <person name="Eusebio N."/>
            <person name="Adriana R."/>
            <person name="Vieira A."/>
            <person name="Brugerolle De Fraissinette N."/>
            <person name="Rezende De Castro R."/>
            <person name="Schneider M.P."/>
            <person name="Vasconcelos V."/>
            <person name="Leao P.N."/>
        </authorList>
    </citation>
    <scope>NUCLEOTIDE SEQUENCE [LARGE SCALE GENOMIC DNA]</scope>
    <source>
        <strain evidence="4 5">LEGE 06226</strain>
    </source>
</reference>
<evidence type="ECO:0000313" key="5">
    <source>
        <dbReference type="Proteomes" id="UP000640725"/>
    </source>
</evidence>
<dbReference type="PROSITE" id="PS50110">
    <property type="entry name" value="RESPONSE_REGULATORY"/>
    <property type="match status" value="1"/>
</dbReference>
<dbReference type="PANTHER" id="PTHR44591:SF3">
    <property type="entry name" value="RESPONSE REGULATORY DOMAIN-CONTAINING PROTEIN"/>
    <property type="match status" value="1"/>
</dbReference>
<keyword evidence="1 2" id="KW-0597">Phosphoprotein</keyword>
<dbReference type="InterPro" id="IPR050595">
    <property type="entry name" value="Bact_response_regulator"/>
</dbReference>
<dbReference type="Proteomes" id="UP000640725">
    <property type="component" value="Unassembled WGS sequence"/>
</dbReference>
<accession>A0ABR9UFK4</accession>
<dbReference type="Gene3D" id="3.40.50.2300">
    <property type="match status" value="1"/>
</dbReference>
<evidence type="ECO:0000313" key="4">
    <source>
        <dbReference type="EMBL" id="MBE9145247.1"/>
    </source>
</evidence>
<dbReference type="InterPro" id="IPR001789">
    <property type="entry name" value="Sig_transdc_resp-reg_receiver"/>
</dbReference>
<dbReference type="SUPFAM" id="SSF52172">
    <property type="entry name" value="CheY-like"/>
    <property type="match status" value="1"/>
</dbReference>
<name>A0ABR9UFK4_9CYAN</name>
<dbReference type="Pfam" id="PF00072">
    <property type="entry name" value="Response_reg"/>
    <property type="match status" value="1"/>
</dbReference>
<keyword evidence="5" id="KW-1185">Reference proteome</keyword>
<sequence length="135" mass="15355">MYTSTKPQTTILAVDDSIPMQKLIKKILEKHYHLIVANNTIEALTVLHQESIDLMLLDISMPGIDGLELCRLLRGLPYFNHLPIVMLTARDQIQDQVKGRLSGATDYLTKPFCEDKLIHTIDQLLNSRLSLQSTR</sequence>
<dbReference type="RefSeq" id="WP_193870711.1">
    <property type="nucleotide sequence ID" value="NZ_JADEWU010000051.1"/>
</dbReference>
<evidence type="ECO:0000256" key="1">
    <source>
        <dbReference type="ARBA" id="ARBA00022553"/>
    </source>
</evidence>
<evidence type="ECO:0000256" key="2">
    <source>
        <dbReference type="PROSITE-ProRule" id="PRU00169"/>
    </source>
</evidence>
<protein>
    <submittedName>
        <fullName evidence="4">Response regulator</fullName>
    </submittedName>
</protein>
<dbReference type="EMBL" id="JADEWU010000051">
    <property type="protein sequence ID" value="MBE9145247.1"/>
    <property type="molecule type" value="Genomic_DNA"/>
</dbReference>